<comment type="caution">
    <text evidence="2">The sequence shown here is derived from an EMBL/GenBank/DDBJ whole genome shotgun (WGS) entry which is preliminary data.</text>
</comment>
<dbReference type="EMBL" id="JAAOIW010000012">
    <property type="protein sequence ID" value="NHN33483.1"/>
    <property type="molecule type" value="Genomic_DNA"/>
</dbReference>
<organism evidence="2 3">
    <name type="scientific">Paenibacillus agricola</name>
    <dbReference type="NCBI Taxonomy" id="2716264"/>
    <lineage>
        <taxon>Bacteria</taxon>
        <taxon>Bacillati</taxon>
        <taxon>Bacillota</taxon>
        <taxon>Bacilli</taxon>
        <taxon>Bacillales</taxon>
        <taxon>Paenibacillaceae</taxon>
        <taxon>Paenibacillus</taxon>
    </lineage>
</organism>
<evidence type="ECO:0000313" key="3">
    <source>
        <dbReference type="Proteomes" id="UP001165962"/>
    </source>
</evidence>
<evidence type="ECO:0000256" key="1">
    <source>
        <dbReference type="ARBA" id="ARBA00022596"/>
    </source>
</evidence>
<dbReference type="RefSeq" id="WP_166153791.1">
    <property type="nucleotide sequence ID" value="NZ_JAAOIW010000012.1"/>
</dbReference>
<dbReference type="Proteomes" id="UP001165962">
    <property type="component" value="Unassembled WGS sequence"/>
</dbReference>
<proteinExistence type="predicted"/>
<keyword evidence="1" id="KW-0533">Nickel</keyword>
<dbReference type="PANTHER" id="PTHR36566">
    <property type="entry name" value="NICKEL INSERTION PROTEIN-RELATED"/>
    <property type="match status" value="1"/>
</dbReference>
<dbReference type="Gene3D" id="3.10.20.300">
    <property type="entry name" value="mk0293 like domain"/>
    <property type="match status" value="1"/>
</dbReference>
<dbReference type="Pfam" id="PF01969">
    <property type="entry name" value="Ni_insertion"/>
    <property type="match status" value="1"/>
</dbReference>
<dbReference type="InterPro" id="IPR002822">
    <property type="entry name" value="Ni_insertion"/>
</dbReference>
<accession>A0ABX0JD47</accession>
<reference evidence="2" key="1">
    <citation type="submission" date="2020-03" db="EMBL/GenBank/DDBJ databases">
        <title>Draft sequencing of Paenibacilllus sp. S3N08.</title>
        <authorList>
            <person name="Kim D.-U."/>
        </authorList>
    </citation>
    <scope>NUCLEOTIDE SEQUENCE</scope>
    <source>
        <strain evidence="2">S3N08</strain>
    </source>
</reference>
<gene>
    <name evidence="2" type="ORF">G9U52_27080</name>
</gene>
<evidence type="ECO:0000313" key="2">
    <source>
        <dbReference type="EMBL" id="NHN33483.1"/>
    </source>
</evidence>
<protein>
    <submittedName>
        <fullName evidence="2">LarC family nickel insertion protein</fullName>
    </submittedName>
</protein>
<sequence length="188" mass="21748">MRKAYGFSGAVCRRDHVQAVFNAIKYLGGNQMGFEHREEHIDDHMLLIQANIDDMNPELYPYVSDRLFADGANDVYWIPIIMKKGRPGVMLNVLVDESQLQAMEAIIFRETTTIGLRYLRASCHRLARTFEQVSTPWGLINVKVGYHRGEMVQYAPEFKECEQAALAHNVPLKLVYEEVKRRFLNKEN</sequence>
<keyword evidence="3" id="KW-1185">Reference proteome</keyword>
<name>A0ABX0JD47_9BACL</name>
<dbReference type="Gene3D" id="3.30.70.1380">
    <property type="entry name" value="Transcriptional regulatory protein pf0864 domain like"/>
    <property type="match status" value="1"/>
</dbReference>
<dbReference type="PANTHER" id="PTHR36566:SF1">
    <property type="entry name" value="PYRIDINIUM-3,5-BISTHIOCARBOXYLIC ACID MONONUCLEOTIDE NICKEL INSERTION PROTEIN"/>
    <property type="match status" value="1"/>
</dbReference>